<reference evidence="1" key="1">
    <citation type="submission" date="2021-02" db="EMBL/GenBank/DDBJ databases">
        <authorList>
            <consortium name="DOE Joint Genome Institute"/>
            <person name="Ahrendt S."/>
            <person name="Looney B.P."/>
            <person name="Miyauchi S."/>
            <person name="Morin E."/>
            <person name="Drula E."/>
            <person name="Courty P.E."/>
            <person name="Chicoki N."/>
            <person name="Fauchery L."/>
            <person name="Kohler A."/>
            <person name="Kuo A."/>
            <person name="Labutti K."/>
            <person name="Pangilinan J."/>
            <person name="Lipzen A."/>
            <person name="Riley R."/>
            <person name="Andreopoulos W."/>
            <person name="He G."/>
            <person name="Johnson J."/>
            <person name="Barry K.W."/>
            <person name="Grigoriev I.V."/>
            <person name="Nagy L."/>
            <person name="Hibbett D."/>
            <person name="Henrissat B."/>
            <person name="Matheny P.B."/>
            <person name="Labbe J."/>
            <person name="Martin F."/>
        </authorList>
    </citation>
    <scope>NUCLEOTIDE SEQUENCE</scope>
    <source>
        <strain evidence="1">FP105234-sp</strain>
    </source>
</reference>
<sequence length="104" mass="11127">MKAVAILICVSWPGCRRAAGRHRPGTAAELGAGGRIHARDVQRSLNRGGMTRAGPEIQTGGGRIGGPEGVTDWQWRVLAITLARRLCSFSFFSLFLVDAPAQVL</sequence>
<comment type="caution">
    <text evidence="1">The sequence shown here is derived from an EMBL/GenBank/DDBJ whole genome shotgun (WGS) entry which is preliminary data.</text>
</comment>
<evidence type="ECO:0000313" key="2">
    <source>
        <dbReference type="Proteomes" id="UP000814033"/>
    </source>
</evidence>
<dbReference type="EMBL" id="MU276049">
    <property type="protein sequence ID" value="KAI0042752.1"/>
    <property type="molecule type" value="Genomic_DNA"/>
</dbReference>
<keyword evidence="2" id="KW-1185">Reference proteome</keyword>
<name>A0ACB8RFT1_9AGAM</name>
<organism evidence="1 2">
    <name type="scientific">Auriscalpium vulgare</name>
    <dbReference type="NCBI Taxonomy" id="40419"/>
    <lineage>
        <taxon>Eukaryota</taxon>
        <taxon>Fungi</taxon>
        <taxon>Dikarya</taxon>
        <taxon>Basidiomycota</taxon>
        <taxon>Agaricomycotina</taxon>
        <taxon>Agaricomycetes</taxon>
        <taxon>Russulales</taxon>
        <taxon>Auriscalpiaceae</taxon>
        <taxon>Auriscalpium</taxon>
    </lineage>
</organism>
<evidence type="ECO:0000313" key="1">
    <source>
        <dbReference type="EMBL" id="KAI0042752.1"/>
    </source>
</evidence>
<accession>A0ACB8RFT1</accession>
<proteinExistence type="predicted"/>
<protein>
    <submittedName>
        <fullName evidence="1">Uncharacterized protein</fullName>
    </submittedName>
</protein>
<dbReference type="Proteomes" id="UP000814033">
    <property type="component" value="Unassembled WGS sequence"/>
</dbReference>
<reference evidence="1" key="2">
    <citation type="journal article" date="2022" name="New Phytol.">
        <title>Evolutionary transition to the ectomycorrhizal habit in the genomes of a hyperdiverse lineage of mushroom-forming fungi.</title>
        <authorList>
            <person name="Looney B."/>
            <person name="Miyauchi S."/>
            <person name="Morin E."/>
            <person name="Drula E."/>
            <person name="Courty P.E."/>
            <person name="Kohler A."/>
            <person name="Kuo A."/>
            <person name="LaButti K."/>
            <person name="Pangilinan J."/>
            <person name="Lipzen A."/>
            <person name="Riley R."/>
            <person name="Andreopoulos W."/>
            <person name="He G."/>
            <person name="Johnson J."/>
            <person name="Nolan M."/>
            <person name="Tritt A."/>
            <person name="Barry K.W."/>
            <person name="Grigoriev I.V."/>
            <person name="Nagy L.G."/>
            <person name="Hibbett D."/>
            <person name="Henrissat B."/>
            <person name="Matheny P.B."/>
            <person name="Labbe J."/>
            <person name="Martin F.M."/>
        </authorList>
    </citation>
    <scope>NUCLEOTIDE SEQUENCE</scope>
    <source>
        <strain evidence="1">FP105234-sp</strain>
    </source>
</reference>
<gene>
    <name evidence="1" type="ORF">FA95DRAFT_534683</name>
</gene>